<comment type="catalytic activity">
    <reaction evidence="1">
        <text>ATP + protein L-histidine = ADP + protein N-phospho-L-histidine.</text>
        <dbReference type="EC" id="2.7.13.3"/>
    </reaction>
</comment>
<dbReference type="PANTHER" id="PTHR41523">
    <property type="entry name" value="TWO-COMPONENT SYSTEM SENSOR PROTEIN"/>
    <property type="match status" value="1"/>
</dbReference>
<evidence type="ECO:0000256" key="5">
    <source>
        <dbReference type="ARBA" id="ARBA00022741"/>
    </source>
</evidence>
<reference evidence="9 10" key="1">
    <citation type="submission" date="2023-07" db="EMBL/GenBank/DDBJ databases">
        <title>Sequencing the genomes of 1000 actinobacteria strains.</title>
        <authorList>
            <person name="Klenk H.-P."/>
        </authorList>
    </citation>
    <scope>NUCLEOTIDE SEQUENCE [LARGE SCALE GENOMIC DNA]</scope>
    <source>
        <strain evidence="9 10">DSM 15539</strain>
    </source>
</reference>
<dbReference type="InterPro" id="IPR022066">
    <property type="entry name" value="PdtaS_GAF"/>
</dbReference>
<dbReference type="Pfam" id="PF12282">
    <property type="entry name" value="GAF_PdtaS"/>
    <property type="match status" value="1"/>
</dbReference>
<proteinExistence type="predicted"/>
<dbReference type="InterPro" id="IPR011495">
    <property type="entry name" value="Sig_transdc_His_kin_sub2_dim/P"/>
</dbReference>
<evidence type="ECO:0000256" key="6">
    <source>
        <dbReference type="ARBA" id="ARBA00022777"/>
    </source>
</evidence>
<dbReference type="PANTHER" id="PTHR41523:SF8">
    <property type="entry name" value="ETHYLENE RESPONSE SENSOR PROTEIN"/>
    <property type="match status" value="1"/>
</dbReference>
<accession>A0ABU1T1I4</accession>
<dbReference type="SUPFAM" id="SSF55785">
    <property type="entry name" value="PYP-like sensor domain (PAS domain)"/>
    <property type="match status" value="1"/>
</dbReference>
<name>A0ABU1T1I4_9ACTO</name>
<dbReference type="InterPro" id="IPR035965">
    <property type="entry name" value="PAS-like_dom_sf"/>
</dbReference>
<dbReference type="Gene3D" id="3.30.450.20">
    <property type="entry name" value="PAS domain"/>
    <property type="match status" value="1"/>
</dbReference>
<keyword evidence="10" id="KW-1185">Reference proteome</keyword>
<organism evidence="9 10">
    <name type="scientific">Arcanobacterium hippocoleae</name>
    <dbReference type="NCBI Taxonomy" id="149017"/>
    <lineage>
        <taxon>Bacteria</taxon>
        <taxon>Bacillati</taxon>
        <taxon>Actinomycetota</taxon>
        <taxon>Actinomycetes</taxon>
        <taxon>Actinomycetales</taxon>
        <taxon>Actinomycetaceae</taxon>
        <taxon>Arcanobacterium</taxon>
    </lineage>
</organism>
<dbReference type="SUPFAM" id="SSF55874">
    <property type="entry name" value="ATPase domain of HSP90 chaperone/DNA topoisomerase II/histidine kinase"/>
    <property type="match status" value="1"/>
</dbReference>
<evidence type="ECO:0000256" key="4">
    <source>
        <dbReference type="ARBA" id="ARBA00022679"/>
    </source>
</evidence>
<evidence type="ECO:0000259" key="8">
    <source>
        <dbReference type="PROSITE" id="PS50109"/>
    </source>
</evidence>
<dbReference type="RefSeq" id="WP_309955723.1">
    <property type="nucleotide sequence ID" value="NZ_JAVDUJ010000001.1"/>
</dbReference>
<dbReference type="Pfam" id="PF02518">
    <property type="entry name" value="HATPase_c"/>
    <property type="match status" value="1"/>
</dbReference>
<dbReference type="Pfam" id="PF07568">
    <property type="entry name" value="HisKA_2"/>
    <property type="match status" value="1"/>
</dbReference>
<dbReference type="InterPro" id="IPR013656">
    <property type="entry name" value="PAS_4"/>
</dbReference>
<keyword evidence="6 9" id="KW-0418">Kinase</keyword>
<evidence type="ECO:0000256" key="3">
    <source>
        <dbReference type="ARBA" id="ARBA00022553"/>
    </source>
</evidence>
<dbReference type="InterPro" id="IPR038424">
    <property type="entry name" value="H_kinase_PdtaS_GAF_sf"/>
</dbReference>
<evidence type="ECO:0000256" key="7">
    <source>
        <dbReference type="ARBA" id="ARBA00022840"/>
    </source>
</evidence>
<dbReference type="Pfam" id="PF08448">
    <property type="entry name" value="PAS_4"/>
    <property type="match status" value="1"/>
</dbReference>
<dbReference type="InterPro" id="IPR005467">
    <property type="entry name" value="His_kinase_dom"/>
</dbReference>
<keyword evidence="4" id="KW-0808">Transferase</keyword>
<dbReference type="EC" id="2.7.13.3" evidence="2"/>
<comment type="caution">
    <text evidence="9">The sequence shown here is derived from an EMBL/GenBank/DDBJ whole genome shotgun (WGS) entry which is preliminary data.</text>
</comment>
<gene>
    <name evidence="9" type="ORF">J2S36_000756</name>
</gene>
<keyword evidence="7" id="KW-0067">ATP-binding</keyword>
<keyword evidence="5" id="KW-0547">Nucleotide-binding</keyword>
<evidence type="ECO:0000256" key="1">
    <source>
        <dbReference type="ARBA" id="ARBA00000085"/>
    </source>
</evidence>
<dbReference type="Proteomes" id="UP001266099">
    <property type="component" value="Unassembled WGS sequence"/>
</dbReference>
<evidence type="ECO:0000313" key="10">
    <source>
        <dbReference type="Proteomes" id="UP001266099"/>
    </source>
</evidence>
<dbReference type="Gene3D" id="3.30.565.10">
    <property type="entry name" value="Histidine kinase-like ATPase, C-terminal domain"/>
    <property type="match status" value="1"/>
</dbReference>
<sequence>MPTLTNILESAGYAQQHTNEWLHQLIGDWQAIADLAFADLILFIPQDDDFIVGAHTRPATAATLLEHDVIGEYARILGDDIYHGLQAAYSTGEIAQFTKDLVTHKFVPVNLGARFAEQDSAAQGIKAADLQHPAVPNAEGYSSDTEESGQDHFAADAFGAGSRSKVDDPQKEIIARPIAVMHVISAVFPDLSPTQLHQNYGEVSDNLLAMITTGEFPMEGTPSSYRHGTPRVSDGVISMDADGEVLYASPNSVSHFRRLGIDKPLVGQVLAQTVSELITDNQVPDEQLPLVLMGRAAWVSEFDSHGVIISMRALPLKLRGEKLGAVLLTRDITELRRQEAKIHSKDATIREINHRVKNNLQTVSALLRLQARRATNSESREALEQAQRRVAMIAIVHEGLSQTIDEVVEFDNVFGSLLRMIRDVAVTENAVEFEFQGSFGRIRAEQATALAVVVNELISNAIEHGVPNGGRVILEARRDEEKLELKVLDNGDGIGDGNLGSGLGTQIVQTLVRAELNGTIAWRNGDDGGTVVVAKLQMRK</sequence>
<feature type="domain" description="Histidine kinase" evidence="8">
    <location>
        <begin position="351"/>
        <end position="540"/>
    </location>
</feature>
<dbReference type="InterPro" id="IPR003594">
    <property type="entry name" value="HATPase_dom"/>
</dbReference>
<evidence type="ECO:0000256" key="2">
    <source>
        <dbReference type="ARBA" id="ARBA00012438"/>
    </source>
</evidence>
<protein>
    <recommendedName>
        <fullName evidence="2">histidine kinase</fullName>
        <ecNumber evidence="2">2.7.13.3</ecNumber>
    </recommendedName>
</protein>
<dbReference type="EMBL" id="JAVDUJ010000001">
    <property type="protein sequence ID" value="MDR6939213.1"/>
    <property type="molecule type" value="Genomic_DNA"/>
</dbReference>
<dbReference type="PROSITE" id="PS50109">
    <property type="entry name" value="HIS_KIN"/>
    <property type="match status" value="1"/>
</dbReference>
<dbReference type="Gene3D" id="3.30.450.280">
    <property type="entry name" value="GAF domain"/>
    <property type="match status" value="1"/>
</dbReference>
<dbReference type="GO" id="GO:0016301">
    <property type="term" value="F:kinase activity"/>
    <property type="evidence" value="ECO:0007669"/>
    <property type="project" value="UniProtKB-KW"/>
</dbReference>
<evidence type="ECO:0000313" key="9">
    <source>
        <dbReference type="EMBL" id="MDR6939213.1"/>
    </source>
</evidence>
<dbReference type="InterPro" id="IPR036890">
    <property type="entry name" value="HATPase_C_sf"/>
</dbReference>
<dbReference type="SMART" id="SM00387">
    <property type="entry name" value="HATPase_c"/>
    <property type="match status" value="1"/>
</dbReference>
<keyword evidence="3" id="KW-0597">Phosphoprotein</keyword>